<dbReference type="InterPro" id="IPR006533">
    <property type="entry name" value="T6SS_Vgr_RhsGE"/>
</dbReference>
<dbReference type="SUPFAM" id="SSF69255">
    <property type="entry name" value="gp5 N-terminal domain-like"/>
    <property type="match status" value="1"/>
</dbReference>
<dbReference type="GO" id="GO:0005576">
    <property type="term" value="C:extracellular region"/>
    <property type="evidence" value="ECO:0007669"/>
    <property type="project" value="UniProtKB-SubCell"/>
</dbReference>
<evidence type="ECO:0000256" key="2">
    <source>
        <dbReference type="ARBA" id="ARBA00005558"/>
    </source>
</evidence>
<dbReference type="SUPFAM" id="SSF69349">
    <property type="entry name" value="Phage fibre proteins"/>
    <property type="match status" value="1"/>
</dbReference>
<dbReference type="NCBIfam" id="TIGR01646">
    <property type="entry name" value="vgr_GE"/>
    <property type="match status" value="1"/>
</dbReference>
<accession>A0A0J5X3Q8</accession>
<evidence type="ECO:0000259" key="5">
    <source>
        <dbReference type="Pfam" id="PF04717"/>
    </source>
</evidence>
<dbReference type="Proteomes" id="UP000036338">
    <property type="component" value="Unassembled WGS sequence"/>
</dbReference>
<dbReference type="RefSeq" id="WP_048245798.1">
    <property type="nucleotide sequence ID" value="NZ_LDWR01000020.1"/>
</dbReference>
<dbReference type="Pfam" id="PF05954">
    <property type="entry name" value="Phage_GPD"/>
    <property type="match status" value="1"/>
</dbReference>
<feature type="domain" description="DUF2345" evidence="6">
    <location>
        <begin position="667"/>
        <end position="807"/>
    </location>
</feature>
<organism evidence="8 9">
    <name type="scientific">Burkholderia cepacia</name>
    <name type="common">Pseudomonas cepacia</name>
    <dbReference type="NCBI Taxonomy" id="292"/>
    <lineage>
        <taxon>Bacteria</taxon>
        <taxon>Pseudomonadati</taxon>
        <taxon>Pseudomonadota</taxon>
        <taxon>Betaproteobacteria</taxon>
        <taxon>Burkholderiales</taxon>
        <taxon>Burkholderiaceae</taxon>
        <taxon>Burkholderia</taxon>
        <taxon>Burkholderia cepacia complex</taxon>
    </lineage>
</organism>
<keyword evidence="3" id="KW-0964">Secreted</keyword>
<protein>
    <submittedName>
        <fullName evidence="8">Type VI secretion protein ImpA</fullName>
    </submittedName>
</protein>
<dbReference type="InterPro" id="IPR050708">
    <property type="entry name" value="T6SS_VgrG/RHS"/>
</dbReference>
<feature type="region of interest" description="Disordered" evidence="4">
    <location>
        <begin position="617"/>
        <end position="668"/>
    </location>
</feature>
<evidence type="ECO:0000259" key="6">
    <source>
        <dbReference type="Pfam" id="PF10106"/>
    </source>
</evidence>
<dbReference type="Gene3D" id="2.40.50.230">
    <property type="entry name" value="Gp5 N-terminal domain"/>
    <property type="match status" value="1"/>
</dbReference>
<evidence type="ECO:0000313" key="8">
    <source>
        <dbReference type="EMBL" id="KML58703.1"/>
    </source>
</evidence>
<dbReference type="InterPro" id="IPR028244">
    <property type="entry name" value="T6SS_Rhs_Vgr_dom"/>
</dbReference>
<dbReference type="PANTHER" id="PTHR32305:SF15">
    <property type="entry name" value="PROTEIN RHSA-RELATED"/>
    <property type="match status" value="1"/>
</dbReference>
<feature type="domain" description="Putative type VI secretion system Rhs element associated Vgr" evidence="7">
    <location>
        <begin position="526"/>
        <end position="633"/>
    </location>
</feature>
<dbReference type="InterPro" id="IPR006531">
    <property type="entry name" value="Gp5/Vgr_OB"/>
</dbReference>
<reference evidence="8 9" key="1">
    <citation type="submission" date="2015-05" db="EMBL/GenBank/DDBJ databases">
        <title>Draft genome of Burkholderia cepacia LK29.</title>
        <authorList>
            <person name="Chan X.Y."/>
        </authorList>
    </citation>
    <scope>NUCLEOTIDE SEQUENCE [LARGE SCALE GENOMIC DNA]</scope>
    <source>
        <strain evidence="8 9">LK29</strain>
    </source>
</reference>
<dbReference type="NCBIfam" id="TIGR03361">
    <property type="entry name" value="VI_Rhs_Vgr"/>
    <property type="match status" value="1"/>
</dbReference>
<evidence type="ECO:0000256" key="3">
    <source>
        <dbReference type="ARBA" id="ARBA00022525"/>
    </source>
</evidence>
<dbReference type="InterPro" id="IPR037026">
    <property type="entry name" value="Vgr_OB-fold_dom_sf"/>
</dbReference>
<dbReference type="InterPro" id="IPR018769">
    <property type="entry name" value="VgrG2_DUF2345"/>
</dbReference>
<evidence type="ECO:0000259" key="7">
    <source>
        <dbReference type="Pfam" id="PF13296"/>
    </source>
</evidence>
<dbReference type="PANTHER" id="PTHR32305">
    <property type="match status" value="1"/>
</dbReference>
<evidence type="ECO:0000256" key="4">
    <source>
        <dbReference type="SAM" id="MobiDB-lite"/>
    </source>
</evidence>
<dbReference type="Gene3D" id="3.55.50.10">
    <property type="entry name" value="Baseplate protein-like domains"/>
    <property type="match status" value="1"/>
</dbReference>
<comment type="caution">
    <text evidence="8">The sequence shown here is derived from an EMBL/GenBank/DDBJ whole genome shotgun (WGS) entry which is preliminary data.</text>
</comment>
<feature type="domain" description="Gp5/Type VI secretion system Vgr protein OB-fold" evidence="5">
    <location>
        <begin position="437"/>
        <end position="499"/>
    </location>
</feature>
<sequence>MFNPQQSRTLAVSGEALPSWGGRPVLVPSRVTGTEKFGRLYRYTLELTTADDPTLPVYEARVLVQPDKLVGTEIAVSFEFDGKGEFIAGLPGGSGLGNVGAGTRTIIGLITAVHGTGSNDRHAFYQFTVRPWLWLATRNRENRIFQNQSVVEITETVLTDRRYPFTFELRLAAPGLRGVYPKRDYVRQFWESDYDFLTRLWREWGLYFFMEGATLVLCDSPGSHQPHGNMYDTITWHAPDSARIDEEHIHTLKVSRALTAGVVSLTDYDSTQSLADLRVTKDDGRDEPFANAEHYGWGNYSQPLAGKGGLAGTPNEWQGEGGHLARVRVDALRCRRLRAKGRGNLRGLATGHTFHLKGHHDRQVNAEYLVIATTLDIRNVDETSQLAGGQARYRCVTDFVLQPANVFFRNRPREKPRCSPETAVVVGPEKQAMWVDGYARVKVQFIWDRHGKRNENSSCWVRVASPWQGSGFGTIYLPRIGQEVEVSYHDGNPDRPYVSSRMVNQFNQPPWVLPDNQALSGIRSRDLEGMQANQIVTDDTPGKLQVQVSSDHAQSRLVLGYNTRIDGNAGRKEARGIGWELATDAWGVLRANRGMLITTETRAGATAPVKEMGETVQRLTQARQQHEDLSQLAQRHRAQDSDVRQSDATAAMKAQNDALSGSAGTDDNRFPEMTRADLAIASAAGFAVTATESVHLVSERDHAVTAGRDISISGGRSLIAAVRGAVSLFAAQFGIRLFAGKGKVEIQAQGDAMALAALKDLTITSTDGKIILSASKEIWIGAGGSYIQINGSGIINGSPGPILEKTPKWGKPAASFMRSPLPVMPVAPLEQNPAELYTQKFDVSTVVENLGNGLTVVNQPYRIYLPDGTLKQQGMLTDGVTLTVSTAEPTTVRCEIGGGDWCVTEDAYDHHELEDGSEQA</sequence>
<evidence type="ECO:0000313" key="9">
    <source>
        <dbReference type="Proteomes" id="UP000036338"/>
    </source>
</evidence>
<comment type="subcellular location">
    <subcellularLocation>
        <location evidence="1">Secreted</location>
    </subcellularLocation>
</comment>
<comment type="similarity">
    <text evidence="2">Belongs to the VgrG protein family.</text>
</comment>
<dbReference type="SUPFAM" id="SSF69279">
    <property type="entry name" value="Phage tail proteins"/>
    <property type="match status" value="2"/>
</dbReference>
<proteinExistence type="inferred from homology"/>
<gene>
    <name evidence="8" type="ORF">VL15_12310</name>
</gene>
<dbReference type="AlphaFoldDB" id="A0A0J5X3Q8"/>
<dbReference type="Pfam" id="PF13296">
    <property type="entry name" value="T6SS_Vgr"/>
    <property type="match status" value="1"/>
</dbReference>
<dbReference type="InterPro" id="IPR017847">
    <property type="entry name" value="T6SS_RhsGE_Vgr_subset"/>
</dbReference>
<name>A0A0J5X3Q8_BURCE</name>
<dbReference type="Pfam" id="PF04717">
    <property type="entry name" value="Phage_base_V"/>
    <property type="match status" value="1"/>
</dbReference>
<dbReference type="PATRIC" id="fig|292.27.peg.2307"/>
<dbReference type="Pfam" id="PF10106">
    <property type="entry name" value="DUF2345"/>
    <property type="match status" value="1"/>
</dbReference>
<dbReference type="EMBL" id="LDWR01000020">
    <property type="protein sequence ID" value="KML58703.1"/>
    <property type="molecule type" value="Genomic_DNA"/>
</dbReference>
<evidence type="ECO:0000256" key="1">
    <source>
        <dbReference type="ARBA" id="ARBA00004613"/>
    </source>
</evidence>
<dbReference type="Gene3D" id="2.30.110.50">
    <property type="match status" value="1"/>
</dbReference>
<dbReference type="Gene3D" id="4.10.220.110">
    <property type="match status" value="1"/>
</dbReference>